<evidence type="ECO:0000259" key="2">
    <source>
        <dbReference type="Pfam" id="PF01841"/>
    </source>
</evidence>
<comment type="caution">
    <text evidence="3">The sequence shown here is derived from an EMBL/GenBank/DDBJ whole genome shotgun (WGS) entry which is preliminary data.</text>
</comment>
<dbReference type="InterPro" id="IPR038765">
    <property type="entry name" value="Papain-like_cys_pep_sf"/>
</dbReference>
<dbReference type="Pfam" id="PF01841">
    <property type="entry name" value="Transglut_core"/>
    <property type="match status" value="1"/>
</dbReference>
<dbReference type="InterPro" id="IPR002931">
    <property type="entry name" value="Transglutaminase-like"/>
</dbReference>
<feature type="domain" description="Transglutaminase-like" evidence="2">
    <location>
        <begin position="181"/>
        <end position="246"/>
    </location>
</feature>
<evidence type="ECO:0000256" key="1">
    <source>
        <dbReference type="SAM" id="Phobius"/>
    </source>
</evidence>
<proteinExistence type="predicted"/>
<sequence length="249" mass="27791">MTHLYRSRIQDTDVKNSLCQTGILGAIPQSILYGTRIILCLGFITIVVLGSFFLLPANLHYHVTERFIFTGADEDAWVYFGLILPKSGPYQSVENVEIFWNGIQQKEDYGFVDIIKFAGEKSGQEDLVVVIKYDVKLPQGYISWTAPVESFQRLPQTGIESDSPPLQEQASLLVNGITDKDVYKIYSFTADHLSYAEEDEDCGCANESALRAYETRSCVCTGFARLMTALCRASSIPSQMMIGIVFPPP</sequence>
<keyword evidence="1" id="KW-1133">Transmembrane helix</keyword>
<keyword evidence="1" id="KW-0812">Transmembrane</keyword>
<dbReference type="EMBL" id="JACNJN010000161">
    <property type="protein sequence ID" value="MBC8336418.1"/>
    <property type="molecule type" value="Genomic_DNA"/>
</dbReference>
<name>A0A8J6TGY7_9CHLR</name>
<dbReference type="Gene3D" id="3.10.620.30">
    <property type="match status" value="1"/>
</dbReference>
<organism evidence="3 4">
    <name type="scientific">Candidatus Desulfolinea nitratireducens</name>
    <dbReference type="NCBI Taxonomy" id="2841698"/>
    <lineage>
        <taxon>Bacteria</taxon>
        <taxon>Bacillati</taxon>
        <taxon>Chloroflexota</taxon>
        <taxon>Anaerolineae</taxon>
        <taxon>Anaerolineales</taxon>
        <taxon>Anaerolineales incertae sedis</taxon>
        <taxon>Candidatus Desulfolinea</taxon>
    </lineage>
</organism>
<reference evidence="3 4" key="1">
    <citation type="submission" date="2020-08" db="EMBL/GenBank/DDBJ databases">
        <title>Bridging the membrane lipid divide: bacteria of the FCB group superphylum have the potential to synthesize archaeal ether lipids.</title>
        <authorList>
            <person name="Villanueva L."/>
            <person name="Von Meijenfeldt F.A.B."/>
            <person name="Westbye A.B."/>
            <person name="Yadav S."/>
            <person name="Hopmans E.C."/>
            <person name="Dutilh B.E."/>
            <person name="Sinninghe Damste J.S."/>
        </authorList>
    </citation>
    <scope>NUCLEOTIDE SEQUENCE [LARGE SCALE GENOMIC DNA]</scope>
    <source>
        <strain evidence="3">NIOZ-UU36</strain>
    </source>
</reference>
<keyword evidence="1" id="KW-0472">Membrane</keyword>
<gene>
    <name evidence="3" type="ORF">H8E29_14225</name>
</gene>
<feature type="transmembrane region" description="Helical" evidence="1">
    <location>
        <begin position="37"/>
        <end position="57"/>
    </location>
</feature>
<evidence type="ECO:0000313" key="3">
    <source>
        <dbReference type="EMBL" id="MBC8336418.1"/>
    </source>
</evidence>
<dbReference type="SUPFAM" id="SSF54001">
    <property type="entry name" value="Cysteine proteinases"/>
    <property type="match status" value="1"/>
</dbReference>
<protein>
    <recommendedName>
        <fullName evidence="2">Transglutaminase-like domain-containing protein</fullName>
    </recommendedName>
</protein>
<accession>A0A8J6TGY7</accession>
<feature type="non-terminal residue" evidence="3">
    <location>
        <position position="249"/>
    </location>
</feature>
<dbReference type="Proteomes" id="UP000614469">
    <property type="component" value="Unassembled WGS sequence"/>
</dbReference>
<evidence type="ECO:0000313" key="4">
    <source>
        <dbReference type="Proteomes" id="UP000614469"/>
    </source>
</evidence>
<dbReference type="AlphaFoldDB" id="A0A8J6TGY7"/>